<evidence type="ECO:0000313" key="1">
    <source>
        <dbReference type="EMBL" id="RHZ48417.1"/>
    </source>
</evidence>
<name>A0A397GD90_9GLOM</name>
<dbReference type="AlphaFoldDB" id="A0A397GD90"/>
<dbReference type="Proteomes" id="UP000266861">
    <property type="component" value="Unassembled WGS sequence"/>
</dbReference>
<proteinExistence type="predicted"/>
<organism evidence="1 2">
    <name type="scientific">Diversispora epigaea</name>
    <dbReference type="NCBI Taxonomy" id="1348612"/>
    <lineage>
        <taxon>Eukaryota</taxon>
        <taxon>Fungi</taxon>
        <taxon>Fungi incertae sedis</taxon>
        <taxon>Mucoromycota</taxon>
        <taxon>Glomeromycotina</taxon>
        <taxon>Glomeromycetes</taxon>
        <taxon>Diversisporales</taxon>
        <taxon>Diversisporaceae</taxon>
        <taxon>Diversispora</taxon>
    </lineage>
</organism>
<reference evidence="1 2" key="1">
    <citation type="submission" date="2018-08" db="EMBL/GenBank/DDBJ databases">
        <title>Genome and evolution of the arbuscular mycorrhizal fungus Diversispora epigaea (formerly Glomus versiforme) and its bacterial endosymbionts.</title>
        <authorList>
            <person name="Sun X."/>
            <person name="Fei Z."/>
            <person name="Harrison M."/>
        </authorList>
    </citation>
    <scope>NUCLEOTIDE SEQUENCE [LARGE SCALE GENOMIC DNA]</scope>
    <source>
        <strain evidence="1 2">IT104</strain>
    </source>
</reference>
<keyword evidence="2" id="KW-1185">Reference proteome</keyword>
<protein>
    <submittedName>
        <fullName evidence="1">Uncharacterized protein</fullName>
    </submittedName>
</protein>
<gene>
    <name evidence="1" type="ORF">Glove_551g56</name>
</gene>
<evidence type="ECO:0000313" key="2">
    <source>
        <dbReference type="Proteomes" id="UP000266861"/>
    </source>
</evidence>
<sequence length="196" mass="23103">MNNTMHSAFRPVNVQSYLNEKRDIKHLDKTKTEITEYIYISEIETPQSQPYNVRDEVIFKSEISIKQNEELEVKSDPPFVDVSDEVNMFIKDLFEFFIDSYEKQETILPIMVKNYIKERNKNPVAILYEMTTTNEIIGMKNTSPNSLSLRKLHEKNREIGFIHLGDMHLKGLGVNQFGKRHFRFILELLMESPLEL</sequence>
<accession>A0A397GD90</accession>
<dbReference type="EMBL" id="PQFF01000469">
    <property type="protein sequence ID" value="RHZ48417.1"/>
    <property type="molecule type" value="Genomic_DNA"/>
</dbReference>
<comment type="caution">
    <text evidence="1">The sequence shown here is derived from an EMBL/GenBank/DDBJ whole genome shotgun (WGS) entry which is preliminary data.</text>
</comment>